<dbReference type="InterPro" id="IPR015421">
    <property type="entry name" value="PyrdxlP-dep_Trfase_major"/>
</dbReference>
<keyword evidence="5" id="KW-0663">Pyridoxal phosphate</keyword>
<dbReference type="InterPro" id="IPR004838">
    <property type="entry name" value="NHTrfase_class1_PyrdxlP-BS"/>
</dbReference>
<dbReference type="Gene3D" id="3.90.1150.10">
    <property type="entry name" value="Aspartate Aminotransferase, domain 1"/>
    <property type="match status" value="1"/>
</dbReference>
<dbReference type="OrthoDB" id="9803354at2"/>
<dbReference type="Pfam" id="PF00155">
    <property type="entry name" value="Aminotran_1_2"/>
    <property type="match status" value="1"/>
</dbReference>
<name>A0A1W1VYA6_9FIRM</name>
<dbReference type="STRING" id="698762.SAMN00808754_2111"/>
<evidence type="ECO:0000259" key="7">
    <source>
        <dbReference type="Pfam" id="PF00155"/>
    </source>
</evidence>
<dbReference type="InterPro" id="IPR004839">
    <property type="entry name" value="Aminotransferase_I/II_large"/>
</dbReference>
<dbReference type="InterPro" id="IPR015422">
    <property type="entry name" value="PyrdxlP-dep_Trfase_small"/>
</dbReference>
<dbReference type="GO" id="GO:0030170">
    <property type="term" value="F:pyridoxal phosphate binding"/>
    <property type="evidence" value="ECO:0007669"/>
    <property type="project" value="InterPro"/>
</dbReference>
<dbReference type="RefSeq" id="WP_084665678.1">
    <property type="nucleotide sequence ID" value="NZ_LT838272.1"/>
</dbReference>
<gene>
    <name evidence="8" type="ORF">SAMN00808754_2111</name>
</gene>
<dbReference type="Proteomes" id="UP000192569">
    <property type="component" value="Chromosome I"/>
</dbReference>
<dbReference type="GO" id="GO:0006520">
    <property type="term" value="P:amino acid metabolic process"/>
    <property type="evidence" value="ECO:0007669"/>
    <property type="project" value="InterPro"/>
</dbReference>
<evidence type="ECO:0000256" key="2">
    <source>
        <dbReference type="ARBA" id="ARBA00007441"/>
    </source>
</evidence>
<protein>
    <recommendedName>
        <fullName evidence="6">Aminotransferase</fullName>
        <ecNumber evidence="6">2.6.1.-</ecNumber>
    </recommendedName>
</protein>
<evidence type="ECO:0000313" key="9">
    <source>
        <dbReference type="Proteomes" id="UP000192569"/>
    </source>
</evidence>
<dbReference type="CDD" id="cd00609">
    <property type="entry name" value="AAT_like"/>
    <property type="match status" value="1"/>
</dbReference>
<sequence>MNPNPTFEAHKFISPVVKNLQPSGIRRFFDLVANTKGVISLGVGEPDFVTPWHIREACVQALEKGYTMYTSNLGMPELRRAIAKYLEERFGLSYHPDKQILVTIGASEAVDLALRTVLNPGDEVLIPEPCYVSYKPITLLCGGVPVEVPTTRARDFQPSPLEIEKRISSKTKLLILCYPNNPTGAVLARETMAAIARLVEKHNLLVLADEIYAELRYDGPPISFAALPGMQERTILVSGFSKAFAMTGWRIGYVAAHPELLAAMVKIHQYTILCAPIMSQMAALEALQQGLKDVAYMVEQYDQRRRLVVSRLREMGLDCFEPGGAFYVFPSIAATGLSSEEFAARLLKEERVAVVPGNAFGPSGEGFIRCSYATSLQELMEALNRIERFVARQLRVAKAVAHG</sequence>
<feature type="domain" description="Aminotransferase class I/classII large" evidence="7">
    <location>
        <begin position="37"/>
        <end position="386"/>
    </location>
</feature>
<dbReference type="EC" id="2.6.1.-" evidence="6"/>
<evidence type="ECO:0000256" key="5">
    <source>
        <dbReference type="ARBA" id="ARBA00022898"/>
    </source>
</evidence>
<keyword evidence="3 6" id="KW-0032">Aminotransferase</keyword>
<evidence type="ECO:0000256" key="1">
    <source>
        <dbReference type="ARBA" id="ARBA00001933"/>
    </source>
</evidence>
<organism evidence="8 9">
    <name type="scientific">Thermanaeromonas toyohensis ToBE</name>
    <dbReference type="NCBI Taxonomy" id="698762"/>
    <lineage>
        <taxon>Bacteria</taxon>
        <taxon>Bacillati</taxon>
        <taxon>Bacillota</taxon>
        <taxon>Clostridia</taxon>
        <taxon>Neomoorellales</taxon>
        <taxon>Neomoorellaceae</taxon>
        <taxon>Thermanaeromonas</taxon>
    </lineage>
</organism>
<evidence type="ECO:0000256" key="4">
    <source>
        <dbReference type="ARBA" id="ARBA00022679"/>
    </source>
</evidence>
<comment type="similarity">
    <text evidence="2 6">Belongs to the class-I pyridoxal-phosphate-dependent aminotransferase family.</text>
</comment>
<dbReference type="GO" id="GO:0008483">
    <property type="term" value="F:transaminase activity"/>
    <property type="evidence" value="ECO:0007669"/>
    <property type="project" value="UniProtKB-KW"/>
</dbReference>
<dbReference type="InterPro" id="IPR015424">
    <property type="entry name" value="PyrdxlP-dep_Trfase"/>
</dbReference>
<keyword evidence="4 6" id="KW-0808">Transferase</keyword>
<dbReference type="AlphaFoldDB" id="A0A1W1VYA6"/>
<reference evidence="8 9" key="1">
    <citation type="submission" date="2017-04" db="EMBL/GenBank/DDBJ databases">
        <authorList>
            <person name="Afonso C.L."/>
            <person name="Miller P.J."/>
            <person name="Scott M.A."/>
            <person name="Spackman E."/>
            <person name="Goraichik I."/>
            <person name="Dimitrov K.M."/>
            <person name="Suarez D.L."/>
            <person name="Swayne D.E."/>
        </authorList>
    </citation>
    <scope>NUCLEOTIDE SEQUENCE [LARGE SCALE GENOMIC DNA]</scope>
    <source>
        <strain evidence="8 9">ToBE</strain>
    </source>
</reference>
<dbReference type="PROSITE" id="PS00105">
    <property type="entry name" value="AA_TRANSFER_CLASS_1"/>
    <property type="match status" value="1"/>
</dbReference>
<dbReference type="FunFam" id="3.40.640.10:FF:000033">
    <property type="entry name" value="Aspartate aminotransferase"/>
    <property type="match status" value="1"/>
</dbReference>
<proteinExistence type="inferred from homology"/>
<evidence type="ECO:0000256" key="6">
    <source>
        <dbReference type="RuleBase" id="RU000481"/>
    </source>
</evidence>
<evidence type="ECO:0000256" key="3">
    <source>
        <dbReference type="ARBA" id="ARBA00022576"/>
    </source>
</evidence>
<dbReference type="Gene3D" id="3.40.640.10">
    <property type="entry name" value="Type I PLP-dependent aspartate aminotransferase-like (Major domain)"/>
    <property type="match status" value="1"/>
</dbReference>
<dbReference type="EMBL" id="LT838272">
    <property type="protein sequence ID" value="SMB98081.1"/>
    <property type="molecule type" value="Genomic_DNA"/>
</dbReference>
<dbReference type="SUPFAM" id="SSF53383">
    <property type="entry name" value="PLP-dependent transferases"/>
    <property type="match status" value="1"/>
</dbReference>
<dbReference type="InterPro" id="IPR050596">
    <property type="entry name" value="AspAT/PAT-like"/>
</dbReference>
<dbReference type="PANTHER" id="PTHR46383:SF3">
    <property type="entry name" value="ASPARTATE AMINOTRANSFERASE-RELATED"/>
    <property type="match status" value="1"/>
</dbReference>
<dbReference type="PANTHER" id="PTHR46383">
    <property type="entry name" value="ASPARTATE AMINOTRANSFERASE"/>
    <property type="match status" value="1"/>
</dbReference>
<evidence type="ECO:0000313" key="8">
    <source>
        <dbReference type="EMBL" id="SMB98081.1"/>
    </source>
</evidence>
<keyword evidence="9" id="KW-1185">Reference proteome</keyword>
<comment type="cofactor">
    <cofactor evidence="1 6">
        <name>pyridoxal 5'-phosphate</name>
        <dbReference type="ChEBI" id="CHEBI:597326"/>
    </cofactor>
</comment>
<accession>A0A1W1VYA6</accession>